<keyword evidence="1" id="KW-0812">Transmembrane</keyword>
<dbReference type="InterPro" id="IPR013783">
    <property type="entry name" value="Ig-like_fold"/>
</dbReference>
<proteinExistence type="predicted"/>
<sequence length="407" mass="43827">MGLRLTSFSGIVTLTIRGVSSVENIQYIFASAAQQASDYSLQVTWSPPVYYSNDIPGGSPVSYQVLVADEDGEILLDTNTNHTNITVANVTDCDTFNITVTALVDQYNASSNTGYEGLGYNATITTIQDNSRTPNVTIELSCPPSKSNTFLTITSGSKVIDQYKITGTDGVVNDTRTLTMSAEYNYTIQVLDLRNKLEYKNSTIINTYLVIDVCITNTYTNGSVSVQCIYEESSTADGCHVIFTHTTTGKNESFNITGPDIATLPLPRGNYTVTVYDINNGLLFGPALYYPTLVEVVKVTPAPISSSSSIMSKSTTPLQSTISNTVSPTATETLGTETTSSTNGTIDDTNYIVHVVAGVFGGIVLLILIILAVCVGITVNKRRFRRSIVFDVRESLPGSPLHVEPVA</sequence>
<name>A0A1X7TLU1_AMPQE</name>
<dbReference type="InterPro" id="IPR036116">
    <property type="entry name" value="FN3_sf"/>
</dbReference>
<keyword evidence="1" id="KW-0472">Membrane</keyword>
<dbReference type="SUPFAM" id="SSF49265">
    <property type="entry name" value="Fibronectin type III"/>
    <property type="match status" value="1"/>
</dbReference>
<evidence type="ECO:0000313" key="2">
    <source>
        <dbReference type="EnsemblMetazoa" id="Aqu2.1.15794_001"/>
    </source>
</evidence>
<evidence type="ECO:0008006" key="3">
    <source>
        <dbReference type="Google" id="ProtNLM"/>
    </source>
</evidence>
<dbReference type="InParanoid" id="A0A1X7TLU1"/>
<dbReference type="Gene3D" id="2.60.40.10">
    <property type="entry name" value="Immunoglobulins"/>
    <property type="match status" value="1"/>
</dbReference>
<dbReference type="EnsemblMetazoa" id="Aqu2.1.15794_001">
    <property type="protein sequence ID" value="Aqu2.1.15794_001"/>
    <property type="gene ID" value="Aqu2.1.15794"/>
</dbReference>
<organism evidence="2">
    <name type="scientific">Amphimedon queenslandica</name>
    <name type="common">Sponge</name>
    <dbReference type="NCBI Taxonomy" id="400682"/>
    <lineage>
        <taxon>Eukaryota</taxon>
        <taxon>Metazoa</taxon>
        <taxon>Porifera</taxon>
        <taxon>Demospongiae</taxon>
        <taxon>Heteroscleromorpha</taxon>
        <taxon>Haplosclerida</taxon>
        <taxon>Niphatidae</taxon>
        <taxon>Amphimedon</taxon>
    </lineage>
</organism>
<keyword evidence="1" id="KW-1133">Transmembrane helix</keyword>
<feature type="transmembrane region" description="Helical" evidence="1">
    <location>
        <begin position="351"/>
        <end position="379"/>
    </location>
</feature>
<dbReference type="AlphaFoldDB" id="A0A1X7TLU1"/>
<evidence type="ECO:0000256" key="1">
    <source>
        <dbReference type="SAM" id="Phobius"/>
    </source>
</evidence>
<reference evidence="2" key="1">
    <citation type="submission" date="2017-05" db="UniProtKB">
        <authorList>
            <consortium name="EnsemblMetazoa"/>
        </authorList>
    </citation>
    <scope>IDENTIFICATION</scope>
</reference>
<protein>
    <recommendedName>
        <fullName evidence="3">Fibronectin type-III domain-containing protein</fullName>
    </recommendedName>
</protein>
<accession>A0A1X7TLU1</accession>